<evidence type="ECO:0000256" key="7">
    <source>
        <dbReference type="ARBA" id="ARBA00022840"/>
    </source>
</evidence>
<dbReference type="SUPFAM" id="SSF56112">
    <property type="entry name" value="Protein kinase-like (PK-like)"/>
    <property type="match status" value="2"/>
</dbReference>
<proteinExistence type="inferred from homology"/>
<evidence type="ECO:0000259" key="19">
    <source>
        <dbReference type="PROSITE" id="PS50948"/>
    </source>
</evidence>
<dbReference type="PROSITE" id="PS50948">
    <property type="entry name" value="PAN"/>
    <property type="match status" value="1"/>
</dbReference>
<dbReference type="EC" id="2.7.11.1" evidence="13"/>
<evidence type="ECO:0000256" key="4">
    <source>
        <dbReference type="ARBA" id="ARBA00022729"/>
    </source>
</evidence>
<keyword evidence="15" id="KW-0812">Transmembrane</keyword>
<evidence type="ECO:0000256" key="1">
    <source>
        <dbReference type="ARBA" id="ARBA00004479"/>
    </source>
</evidence>
<keyword evidence="7 13" id="KW-0067">ATP-binding</keyword>
<keyword evidence="10" id="KW-0325">Glycoprotein</keyword>
<dbReference type="SMART" id="SM00473">
    <property type="entry name" value="PAN_AP"/>
    <property type="match status" value="1"/>
</dbReference>
<dbReference type="InterPro" id="IPR000858">
    <property type="entry name" value="S_locus_glycoprot_dom"/>
</dbReference>
<dbReference type="Pfam" id="PF01453">
    <property type="entry name" value="B_lectin"/>
    <property type="match status" value="1"/>
</dbReference>
<protein>
    <recommendedName>
        <fullName evidence="13">Receptor-like serine/threonine-protein kinase</fullName>
        <ecNumber evidence="13">2.7.11.1</ecNumber>
    </recommendedName>
</protein>
<dbReference type="InterPro" id="IPR000719">
    <property type="entry name" value="Prot_kinase_dom"/>
</dbReference>
<evidence type="ECO:0000256" key="14">
    <source>
        <dbReference type="PROSITE-ProRule" id="PRU10141"/>
    </source>
</evidence>
<dbReference type="AlphaFoldDB" id="C7J132"/>
<dbReference type="GO" id="GO:0106310">
    <property type="term" value="F:protein serine kinase activity"/>
    <property type="evidence" value="ECO:0007669"/>
    <property type="project" value="RHEA"/>
</dbReference>
<dbReference type="Pfam" id="PF07714">
    <property type="entry name" value="PK_Tyr_Ser-Thr"/>
    <property type="match status" value="2"/>
</dbReference>
<dbReference type="Gene3D" id="2.90.10.10">
    <property type="entry name" value="Bulb-type lectin domain"/>
    <property type="match status" value="1"/>
</dbReference>
<evidence type="ECO:0000256" key="13">
    <source>
        <dbReference type="PIRNR" id="PIRNR000641"/>
    </source>
</evidence>
<dbReference type="GO" id="GO:0016020">
    <property type="term" value="C:membrane"/>
    <property type="evidence" value="ECO:0007669"/>
    <property type="project" value="UniProtKB-SubCell"/>
</dbReference>
<dbReference type="InterPro" id="IPR001480">
    <property type="entry name" value="Bulb-type_lectin_dom"/>
</dbReference>
<dbReference type="PANTHER" id="PTHR32444">
    <property type="entry name" value="BULB-TYPE LECTIN DOMAIN-CONTAINING PROTEIN"/>
    <property type="match status" value="1"/>
</dbReference>
<evidence type="ECO:0000313" key="21">
    <source>
        <dbReference type="Proteomes" id="UP000000763"/>
    </source>
</evidence>
<evidence type="ECO:0000256" key="15">
    <source>
        <dbReference type="SAM" id="Phobius"/>
    </source>
</evidence>
<feature type="domain" description="Protein kinase" evidence="17">
    <location>
        <begin position="520"/>
        <end position="864"/>
    </location>
</feature>
<comment type="catalytic activity">
    <reaction evidence="12 13">
        <text>L-seryl-[protein] + ATP = O-phospho-L-seryl-[protein] + ADP + H(+)</text>
        <dbReference type="Rhea" id="RHEA:17989"/>
        <dbReference type="Rhea" id="RHEA-COMP:9863"/>
        <dbReference type="Rhea" id="RHEA-COMP:11604"/>
        <dbReference type="ChEBI" id="CHEBI:15378"/>
        <dbReference type="ChEBI" id="CHEBI:29999"/>
        <dbReference type="ChEBI" id="CHEBI:30616"/>
        <dbReference type="ChEBI" id="CHEBI:83421"/>
        <dbReference type="ChEBI" id="CHEBI:456216"/>
        <dbReference type="EC" id="2.7.11.1"/>
    </reaction>
</comment>
<keyword evidence="4 16" id="KW-0732">Signal</keyword>
<evidence type="ECO:0000256" key="5">
    <source>
        <dbReference type="ARBA" id="ARBA00022741"/>
    </source>
</evidence>
<evidence type="ECO:0000313" key="20">
    <source>
        <dbReference type="EMBL" id="BAH92833.1"/>
    </source>
</evidence>
<reference evidence="20 21" key="1">
    <citation type="journal article" date="2005" name="Nature">
        <title>The map-based sequence of the rice genome.</title>
        <authorList>
            <consortium name="International rice genome sequencing project (IRGSP)"/>
            <person name="Matsumoto T."/>
            <person name="Wu J."/>
            <person name="Kanamori H."/>
            <person name="Katayose Y."/>
            <person name="Fujisawa M."/>
            <person name="Namiki N."/>
            <person name="Mizuno H."/>
            <person name="Yamamoto K."/>
            <person name="Antonio B.A."/>
            <person name="Baba T."/>
            <person name="Sakata K."/>
            <person name="Nagamura Y."/>
            <person name="Aoki H."/>
            <person name="Arikawa K."/>
            <person name="Arita K."/>
            <person name="Bito T."/>
            <person name="Chiden Y."/>
            <person name="Fujitsuka N."/>
            <person name="Fukunaka R."/>
            <person name="Hamada M."/>
            <person name="Harada C."/>
            <person name="Hayashi A."/>
            <person name="Hijishita S."/>
            <person name="Honda M."/>
            <person name="Hosokawa S."/>
            <person name="Ichikawa Y."/>
            <person name="Idonuma A."/>
            <person name="Iijima M."/>
            <person name="Ikeda M."/>
            <person name="Ikeno M."/>
            <person name="Ito K."/>
            <person name="Ito S."/>
            <person name="Ito T."/>
            <person name="Ito Y."/>
            <person name="Ito Y."/>
            <person name="Iwabuchi A."/>
            <person name="Kamiya K."/>
            <person name="Karasawa W."/>
            <person name="Kurita K."/>
            <person name="Katagiri S."/>
            <person name="Kikuta A."/>
            <person name="Kobayashi H."/>
            <person name="Kobayashi N."/>
            <person name="Machita K."/>
            <person name="Maehara T."/>
            <person name="Masukawa M."/>
            <person name="Mizubayashi T."/>
            <person name="Mukai Y."/>
            <person name="Nagasaki H."/>
            <person name="Nagata Y."/>
            <person name="Naito S."/>
            <person name="Nakashima M."/>
            <person name="Nakama Y."/>
            <person name="Nakamichi Y."/>
            <person name="Nakamura M."/>
            <person name="Meguro A."/>
            <person name="Negishi M."/>
            <person name="Ohta I."/>
            <person name="Ohta T."/>
            <person name="Okamoto M."/>
            <person name="Ono N."/>
            <person name="Saji S."/>
            <person name="Sakaguchi M."/>
            <person name="Sakai K."/>
            <person name="Shibata M."/>
            <person name="Shimokawa T."/>
            <person name="Song J."/>
            <person name="Takazaki Y."/>
            <person name="Terasawa K."/>
            <person name="Tsugane M."/>
            <person name="Tsuji K."/>
            <person name="Ueda S."/>
            <person name="Waki K."/>
            <person name="Yamagata H."/>
            <person name="Yamamoto M."/>
            <person name="Yamamoto S."/>
            <person name="Yamane H."/>
            <person name="Yoshiki S."/>
            <person name="Yoshihara R."/>
            <person name="Yukawa K."/>
            <person name="Zhong H."/>
            <person name="Yano M."/>
            <person name="Yuan Q."/>
            <person name="Ouyang S."/>
            <person name="Liu J."/>
            <person name="Jones K.M."/>
            <person name="Gansberger K."/>
            <person name="Moffat K."/>
            <person name="Hill J."/>
            <person name="Bera J."/>
            <person name="Fadrosh D."/>
            <person name="Jin S."/>
            <person name="Johri S."/>
            <person name="Kim M."/>
            <person name="Overton L."/>
            <person name="Reardon M."/>
            <person name="Tsitrin T."/>
            <person name="Vuong H."/>
            <person name="Weaver B."/>
            <person name="Ciecko A."/>
            <person name="Tallon L."/>
            <person name="Jackson J."/>
            <person name="Pai G."/>
            <person name="Aken S.V."/>
            <person name="Utterback T."/>
            <person name="Reidmuller S."/>
            <person name="Feldblyum T."/>
            <person name="Hsiao J."/>
            <person name="Zismann V."/>
            <person name="Iobst S."/>
            <person name="de Vazeille A.R."/>
            <person name="Buell C.R."/>
            <person name="Ying K."/>
            <person name="Li Y."/>
            <person name="Lu T."/>
            <person name="Huang Y."/>
            <person name="Zhao Q."/>
            <person name="Feng Q."/>
            <person name="Zhang L."/>
            <person name="Zhu J."/>
            <person name="Weng Q."/>
            <person name="Mu J."/>
            <person name="Lu Y."/>
            <person name="Fan D."/>
            <person name="Liu Y."/>
            <person name="Guan J."/>
            <person name="Zhang Y."/>
            <person name="Yu S."/>
            <person name="Liu X."/>
            <person name="Zhang Y."/>
            <person name="Hong G."/>
            <person name="Han B."/>
            <person name="Choisne N."/>
            <person name="Demange N."/>
            <person name="Orjeda G."/>
            <person name="Samain S."/>
            <person name="Cattolico L."/>
            <person name="Pelletier E."/>
            <person name="Couloux A."/>
            <person name="Segurens B."/>
            <person name="Wincker P."/>
            <person name="D'Hont A."/>
            <person name="Scarpelli C."/>
            <person name="Weissenbach J."/>
            <person name="Salanoubat M."/>
            <person name="Quetier F."/>
            <person name="Yu Y."/>
            <person name="Kim H.R."/>
            <person name="Rambo T."/>
            <person name="Currie J."/>
            <person name="Collura K."/>
            <person name="Luo M."/>
            <person name="Yang T."/>
            <person name="Ammiraju J.S.S."/>
            <person name="Engler F."/>
            <person name="Soderlund C."/>
            <person name="Wing R.A."/>
            <person name="Palmer L.E."/>
            <person name="de la Bastide M."/>
            <person name="Spiegel L."/>
            <person name="Nascimento L."/>
            <person name="Zutavern T."/>
            <person name="O'Shaughnessy A."/>
            <person name="Dike S."/>
            <person name="Dedhia N."/>
            <person name="Preston R."/>
            <person name="Balija V."/>
            <person name="McCombie W.R."/>
            <person name="Chow T."/>
            <person name="Chen H."/>
            <person name="Chung M."/>
            <person name="Chen C."/>
            <person name="Shaw J."/>
            <person name="Wu H."/>
            <person name="Hsiao K."/>
            <person name="Chao Y."/>
            <person name="Chu M."/>
            <person name="Cheng C."/>
            <person name="Hour A."/>
            <person name="Lee P."/>
            <person name="Lin S."/>
            <person name="Lin Y."/>
            <person name="Liou J."/>
            <person name="Liu S."/>
            <person name="Hsing Y."/>
            <person name="Raghuvanshi S."/>
            <person name="Mohanty A."/>
            <person name="Bharti A.K."/>
            <person name="Gaur A."/>
            <person name="Gupta V."/>
            <person name="Kumar D."/>
            <person name="Ravi V."/>
            <person name="Vij S."/>
            <person name="Kapur A."/>
            <person name="Khurana P."/>
            <person name="Khurana P."/>
            <person name="Khurana J.P."/>
            <person name="Tyagi A.K."/>
            <person name="Gaikwad K."/>
            <person name="Singh A."/>
            <person name="Dalal V."/>
            <person name="Srivastava S."/>
            <person name="Dixit A."/>
            <person name="Pal A.K."/>
            <person name="Ghazi I.A."/>
            <person name="Yadav M."/>
            <person name="Pandit A."/>
            <person name="Bhargava A."/>
            <person name="Sureshbabu K."/>
            <person name="Batra K."/>
            <person name="Sharma T.R."/>
            <person name="Mohapatra T."/>
            <person name="Singh N.K."/>
            <person name="Messing J."/>
            <person name="Nelson A.B."/>
            <person name="Fuks G."/>
            <person name="Kavchok S."/>
            <person name="Keizer G."/>
            <person name="Linton E."/>
            <person name="Llaca V."/>
            <person name="Song R."/>
            <person name="Tanyolac B."/>
            <person name="Young S."/>
            <person name="Ho-Il K."/>
            <person name="Hahn J.H."/>
            <person name="Sangsakoo G."/>
            <person name="Vanavichit A."/>
            <person name="de Mattos Luiz.A.T."/>
            <person name="Zimmer P.D."/>
            <person name="Malone G."/>
            <person name="Dellagostin O."/>
            <person name="de Oliveira A.C."/>
            <person name="Bevan M."/>
            <person name="Bancroft I."/>
            <person name="Minx P."/>
            <person name="Cordum H."/>
            <person name="Wilson R."/>
            <person name="Cheng Z."/>
            <person name="Jin W."/>
            <person name="Jiang J."/>
            <person name="Leong S.A."/>
            <person name="Iwama H."/>
            <person name="Gojobori T."/>
            <person name="Itoh T."/>
            <person name="Niimura Y."/>
            <person name="Fujii Y."/>
            <person name="Habara T."/>
            <person name="Sakai H."/>
            <person name="Sato Y."/>
            <person name="Wilson G."/>
            <person name="Kumar K."/>
            <person name="McCouch S."/>
            <person name="Juretic N."/>
            <person name="Hoen D."/>
            <person name="Wright S."/>
            <person name="Bruskiewich R."/>
            <person name="Bureau T."/>
            <person name="Miyao A."/>
            <person name="Hirochika H."/>
            <person name="Nishikawa T."/>
            <person name="Kadowaki K."/>
            <person name="Sugiura M."/>
            <person name="Burr B."/>
            <person name="Sasaki T."/>
        </authorList>
    </citation>
    <scope>NUCLEOTIDE SEQUENCE [LARGE SCALE GENOMIC DNA]</scope>
    <source>
        <strain evidence="21">cv. Nipponbare</strain>
    </source>
</reference>
<comment type="catalytic activity">
    <reaction evidence="11 13">
        <text>L-threonyl-[protein] + ATP = O-phospho-L-threonyl-[protein] + ADP + H(+)</text>
        <dbReference type="Rhea" id="RHEA:46608"/>
        <dbReference type="Rhea" id="RHEA-COMP:11060"/>
        <dbReference type="Rhea" id="RHEA-COMP:11605"/>
        <dbReference type="ChEBI" id="CHEBI:15378"/>
        <dbReference type="ChEBI" id="CHEBI:30013"/>
        <dbReference type="ChEBI" id="CHEBI:30616"/>
        <dbReference type="ChEBI" id="CHEBI:61977"/>
        <dbReference type="ChEBI" id="CHEBI:456216"/>
        <dbReference type="EC" id="2.7.11.1"/>
    </reaction>
</comment>
<dbReference type="CDD" id="cd01098">
    <property type="entry name" value="PAN_AP_plant"/>
    <property type="match status" value="1"/>
</dbReference>
<dbReference type="KEGG" id="dosa:Os04g0632700"/>
<dbReference type="SMART" id="SM00108">
    <property type="entry name" value="B_lectin"/>
    <property type="match status" value="1"/>
</dbReference>
<gene>
    <name evidence="20" type="ordered locus">Os04g0632700</name>
</gene>
<evidence type="ECO:0000256" key="6">
    <source>
        <dbReference type="ARBA" id="ARBA00022777"/>
    </source>
</evidence>
<evidence type="ECO:0000256" key="16">
    <source>
        <dbReference type="SAM" id="SignalP"/>
    </source>
</evidence>
<dbReference type="CDD" id="cd00028">
    <property type="entry name" value="B_lectin"/>
    <property type="match status" value="1"/>
</dbReference>
<feature type="domain" description="Apple" evidence="19">
    <location>
        <begin position="351"/>
        <end position="432"/>
    </location>
</feature>
<dbReference type="InterPro" id="IPR036426">
    <property type="entry name" value="Bulb-type_lectin_dom_sf"/>
</dbReference>
<feature type="binding site" evidence="14">
    <location>
        <position position="548"/>
    </location>
    <ligand>
        <name>ATP</name>
        <dbReference type="ChEBI" id="CHEBI:30616"/>
    </ligand>
</feature>
<dbReference type="InterPro" id="IPR001245">
    <property type="entry name" value="Ser-Thr/Tyr_kinase_cat_dom"/>
</dbReference>
<dbReference type="GO" id="GO:0051707">
    <property type="term" value="P:response to other organism"/>
    <property type="evidence" value="ECO:0007669"/>
    <property type="project" value="UniProtKB-ARBA"/>
</dbReference>
<evidence type="ECO:0000256" key="9">
    <source>
        <dbReference type="ARBA" id="ARBA00023170"/>
    </source>
</evidence>
<reference evidence="21" key="2">
    <citation type="journal article" date="2008" name="Nucleic Acids Res.">
        <title>The rice annotation project database (RAP-DB): 2008 update.</title>
        <authorList>
            <consortium name="The rice annotation project (RAP)"/>
        </authorList>
    </citation>
    <scope>GENOME REANNOTATION</scope>
    <source>
        <strain evidence="21">cv. Nipponbare</strain>
    </source>
</reference>
<feature type="chain" id="PRO_5002978225" description="Receptor-like serine/threonine-protein kinase" evidence="16">
    <location>
        <begin position="29"/>
        <end position="902"/>
    </location>
</feature>
<dbReference type="FunFam" id="3.30.200.20:FF:000924">
    <property type="entry name" value="Uncharacterized protein"/>
    <property type="match status" value="1"/>
</dbReference>
<dbReference type="PROSITE" id="PS00107">
    <property type="entry name" value="PROTEIN_KINASE_ATP"/>
    <property type="match status" value="1"/>
</dbReference>
<feature type="transmembrane region" description="Helical" evidence="15">
    <location>
        <begin position="447"/>
        <end position="468"/>
    </location>
</feature>
<dbReference type="Proteomes" id="UP000000763">
    <property type="component" value="Chromosome 4"/>
</dbReference>
<keyword evidence="6 13" id="KW-0418">Kinase</keyword>
<name>C7J132_ORYSJ</name>
<comment type="similarity">
    <text evidence="13">Belongs to the protein kinase superfamily. Ser/Thr protein kinase family.</text>
</comment>
<evidence type="ECO:0000256" key="10">
    <source>
        <dbReference type="ARBA" id="ARBA00023180"/>
    </source>
</evidence>
<keyword evidence="5 13" id="KW-0547">Nucleotide-binding</keyword>
<organism evidence="20 21">
    <name type="scientific">Oryza sativa subsp. japonica</name>
    <name type="common">Rice</name>
    <dbReference type="NCBI Taxonomy" id="39947"/>
    <lineage>
        <taxon>Eukaryota</taxon>
        <taxon>Viridiplantae</taxon>
        <taxon>Streptophyta</taxon>
        <taxon>Embryophyta</taxon>
        <taxon>Tracheophyta</taxon>
        <taxon>Spermatophyta</taxon>
        <taxon>Magnoliopsida</taxon>
        <taxon>Liliopsida</taxon>
        <taxon>Poales</taxon>
        <taxon>Poaceae</taxon>
        <taxon>BOP clade</taxon>
        <taxon>Oryzoideae</taxon>
        <taxon>Oryzeae</taxon>
        <taxon>Oryzinae</taxon>
        <taxon>Oryza</taxon>
        <taxon>Oryza sativa</taxon>
    </lineage>
</organism>
<dbReference type="InterPro" id="IPR024171">
    <property type="entry name" value="SRK-like_kinase"/>
</dbReference>
<keyword evidence="9" id="KW-0675">Receptor</keyword>
<dbReference type="InterPro" id="IPR017441">
    <property type="entry name" value="Protein_kinase_ATP_BS"/>
</dbReference>
<dbReference type="InterPro" id="IPR003609">
    <property type="entry name" value="Pan_app"/>
</dbReference>
<comment type="subcellular location">
    <subcellularLocation>
        <location evidence="1">Membrane</location>
        <topology evidence="1">Single-pass type I membrane protein</topology>
    </subcellularLocation>
</comment>
<dbReference type="InterPro" id="IPR011009">
    <property type="entry name" value="Kinase-like_dom_sf"/>
</dbReference>
<dbReference type="Pfam" id="PF00954">
    <property type="entry name" value="S_locus_glycop"/>
    <property type="match status" value="1"/>
</dbReference>
<dbReference type="EMBL" id="AP008210">
    <property type="protein sequence ID" value="BAH92833.1"/>
    <property type="molecule type" value="Genomic_DNA"/>
</dbReference>
<feature type="signal peptide" evidence="16">
    <location>
        <begin position="1"/>
        <end position="28"/>
    </location>
</feature>
<dbReference type="PROSITE" id="PS50927">
    <property type="entry name" value="BULB_LECTIN"/>
    <property type="match status" value="1"/>
</dbReference>
<keyword evidence="8" id="KW-1015">Disulfide bond</keyword>
<dbReference type="SUPFAM" id="SSF51110">
    <property type="entry name" value="alpha-D-mannose-specific plant lectins"/>
    <property type="match status" value="1"/>
</dbReference>
<dbReference type="PANTHER" id="PTHR32444:SF126">
    <property type="entry name" value="RECEPTOR-LIKE SERINE_THREONINE-PROTEIN KINASE"/>
    <property type="match status" value="1"/>
</dbReference>
<dbReference type="Pfam" id="PF08276">
    <property type="entry name" value="PAN_2"/>
    <property type="match status" value="1"/>
</dbReference>
<evidence type="ECO:0000259" key="17">
    <source>
        <dbReference type="PROSITE" id="PS50011"/>
    </source>
</evidence>
<feature type="domain" description="Bulb-type lectin" evidence="18">
    <location>
        <begin position="32"/>
        <end position="152"/>
    </location>
</feature>
<evidence type="ECO:0000256" key="2">
    <source>
        <dbReference type="ARBA" id="ARBA00022527"/>
    </source>
</evidence>
<evidence type="ECO:0000256" key="8">
    <source>
        <dbReference type="ARBA" id="ARBA00023157"/>
    </source>
</evidence>
<evidence type="ECO:0000256" key="3">
    <source>
        <dbReference type="ARBA" id="ARBA00022679"/>
    </source>
</evidence>
<keyword evidence="2 13" id="KW-0723">Serine/threonine-protein kinase</keyword>
<dbReference type="PROSITE" id="PS50011">
    <property type="entry name" value="PROTEIN_KINASE_DOM"/>
    <property type="match status" value="1"/>
</dbReference>
<evidence type="ECO:0000256" key="12">
    <source>
        <dbReference type="ARBA" id="ARBA00048679"/>
    </source>
</evidence>
<keyword evidence="3 13" id="KW-0808">Transferase</keyword>
<dbReference type="GO" id="GO:0005524">
    <property type="term" value="F:ATP binding"/>
    <property type="evidence" value="ECO:0007669"/>
    <property type="project" value="UniProtKB-UniRule"/>
</dbReference>
<dbReference type="PIRSF" id="PIRSF000641">
    <property type="entry name" value="SRK"/>
    <property type="match status" value="1"/>
</dbReference>
<evidence type="ECO:0000256" key="11">
    <source>
        <dbReference type="ARBA" id="ARBA00047899"/>
    </source>
</evidence>
<dbReference type="GO" id="GO:0048544">
    <property type="term" value="P:recognition of pollen"/>
    <property type="evidence" value="ECO:0007669"/>
    <property type="project" value="InterPro"/>
</dbReference>
<evidence type="ECO:0000259" key="18">
    <source>
        <dbReference type="PROSITE" id="PS50927"/>
    </source>
</evidence>
<accession>C7J132</accession>
<sequence>MEAATANIFHLSLTFFFMVLLTLGTSAAGVASDTLSNGRNLTDGNTLVSAGGSFTLGFFSLGLPNRRYLAIWFSESADAVWVANRDSPLNDTAGVLVNNGAGGLVLLDGSGRAAWSSNTTGKSSSATAAQLLESGNLVVRERDQLNTGVFIWQSFDHPSNTLIAGMRLGNNRQTGDAWFLSSWRAHDDPATGDCRRVLDTRGLPDCVTWCGGAKKYRTGPWNGQWFSGVPEMASYESIFSSQVVVTPDEIAYVFTAAAAAGSPFSRLVLDEAGVTERLVWDPSSKVWIPYMKAPRGVCDDYAKCGAFGLCNEDTASTLFCSCMAGFSPVSPSRWSMRDTSGGCRRNAPLECGNGSTTDGFVPVRGVKLPDTDNATVDTGATLDECRARCLANCSCVAYAAADISGRGCVMWIGDMVDVRYVDKGQDLHVRLAKSELVNNKKRTVVKIMLPLTAACLLLLMSIFLVWLYKCRVLSGKRHQNKVVQKRGILGYLSASNELGDENLELPFVSFGEIAAATNNFSDDNMLGQGGFGKVYKGMLDDGKEVAIKRLSKGSGQGAEEFRNEVVLIAKLQHRNLAWNLWKNDRAMDLMDSSISKSCSPTEVLLCIQIGLLCVQDNPNNRPLMSSVVSMLENETTTLSAPIQPVYFAHRAFEGRQTGENSISLLEGRTKLGLPPIEGKPLPCLLDFVPTNLGMLGGNKEVAIKRLSKHSGQGVEEFRNEVVLIAKLQHKNLVRLLGCCIHGEEKLLIYEYLPNKSLDYFLFGIFSVKSDTYSFGVLVLELISGSKISSPHLIMGFPNLIACAWSLWKNGKAEDLVDSIILQIYSLNEFLLCIHVGLLCVQEDPNARPLMSSVVAMLENEATTLPTPKQPAYFVPRNCMAGGAREDANKSVNSISLTTLQGR</sequence>
<keyword evidence="15" id="KW-1133">Transmembrane helix</keyword>
<dbReference type="FunFam" id="2.90.10.10:FF:000005">
    <property type="entry name" value="G-type lectin S-receptor-like serine/threonine-protein kinase"/>
    <property type="match status" value="1"/>
</dbReference>
<dbReference type="FunFam" id="3.30.200.20:FF:001238">
    <property type="entry name" value="Os08g0179000 protein"/>
    <property type="match status" value="1"/>
</dbReference>
<dbReference type="Gene3D" id="3.30.200.20">
    <property type="entry name" value="Phosphorylase Kinase, domain 1"/>
    <property type="match status" value="2"/>
</dbReference>
<keyword evidence="15" id="KW-0472">Membrane</keyword>
<dbReference type="GO" id="GO:0004674">
    <property type="term" value="F:protein serine/threonine kinase activity"/>
    <property type="evidence" value="ECO:0007669"/>
    <property type="project" value="UniProtKB-KW"/>
</dbReference>
<dbReference type="Gene3D" id="1.10.510.10">
    <property type="entry name" value="Transferase(Phosphotransferase) domain 1"/>
    <property type="match status" value="1"/>
</dbReference>